<dbReference type="EMBL" id="JAHLQT010000697">
    <property type="protein sequence ID" value="KAG7178096.1"/>
    <property type="molecule type" value="Genomic_DNA"/>
</dbReference>
<sequence length="107" mass="11001">MERAEWGVMERVGGGGMGGDGQAEWGVMERAEWGVMERVGGGGMGGDGAGREGVEVSVIVVLCEGLGCTRTCPPGVVLAAGPPLTYTLLQQVCWMVLCCVSVLEGVV</sequence>
<dbReference type="AlphaFoldDB" id="A0A8J5TLW9"/>
<gene>
    <name evidence="1" type="ORF">Hamer_G003864</name>
</gene>
<keyword evidence="2" id="KW-1185">Reference proteome</keyword>
<evidence type="ECO:0000313" key="1">
    <source>
        <dbReference type="EMBL" id="KAG7178096.1"/>
    </source>
</evidence>
<dbReference type="Proteomes" id="UP000747542">
    <property type="component" value="Unassembled WGS sequence"/>
</dbReference>
<comment type="caution">
    <text evidence="1">The sequence shown here is derived from an EMBL/GenBank/DDBJ whole genome shotgun (WGS) entry which is preliminary data.</text>
</comment>
<accession>A0A8J5TLW9</accession>
<organism evidence="1 2">
    <name type="scientific">Homarus americanus</name>
    <name type="common">American lobster</name>
    <dbReference type="NCBI Taxonomy" id="6706"/>
    <lineage>
        <taxon>Eukaryota</taxon>
        <taxon>Metazoa</taxon>
        <taxon>Ecdysozoa</taxon>
        <taxon>Arthropoda</taxon>
        <taxon>Crustacea</taxon>
        <taxon>Multicrustacea</taxon>
        <taxon>Malacostraca</taxon>
        <taxon>Eumalacostraca</taxon>
        <taxon>Eucarida</taxon>
        <taxon>Decapoda</taxon>
        <taxon>Pleocyemata</taxon>
        <taxon>Astacidea</taxon>
        <taxon>Nephropoidea</taxon>
        <taxon>Nephropidae</taxon>
        <taxon>Homarus</taxon>
    </lineage>
</organism>
<name>A0A8J5TLW9_HOMAM</name>
<protein>
    <submittedName>
        <fullName evidence="1">Uncharacterized protein</fullName>
    </submittedName>
</protein>
<evidence type="ECO:0000313" key="2">
    <source>
        <dbReference type="Proteomes" id="UP000747542"/>
    </source>
</evidence>
<reference evidence="1" key="1">
    <citation type="journal article" date="2021" name="Sci. Adv.">
        <title>The American lobster genome reveals insights on longevity, neural, and immune adaptations.</title>
        <authorList>
            <person name="Polinski J.M."/>
            <person name="Zimin A.V."/>
            <person name="Clark K.F."/>
            <person name="Kohn A.B."/>
            <person name="Sadowski N."/>
            <person name="Timp W."/>
            <person name="Ptitsyn A."/>
            <person name="Khanna P."/>
            <person name="Romanova D.Y."/>
            <person name="Williams P."/>
            <person name="Greenwood S.J."/>
            <person name="Moroz L.L."/>
            <person name="Walt D.R."/>
            <person name="Bodnar A.G."/>
        </authorList>
    </citation>
    <scope>NUCLEOTIDE SEQUENCE</scope>
    <source>
        <strain evidence="1">GMGI-L3</strain>
    </source>
</reference>
<proteinExistence type="predicted"/>